<comment type="caution">
    <text evidence="1">The sequence shown here is derived from an EMBL/GenBank/DDBJ whole genome shotgun (WGS) entry which is preliminary data.</text>
</comment>
<dbReference type="Proteomes" id="UP000284962">
    <property type="component" value="Unassembled WGS sequence"/>
</dbReference>
<reference evidence="1 2" key="1">
    <citation type="submission" date="2018-08" db="EMBL/GenBank/DDBJ databases">
        <title>A genome reference for cultivated species of the human gut microbiota.</title>
        <authorList>
            <person name="Zou Y."/>
            <person name="Xue W."/>
            <person name="Luo G."/>
        </authorList>
    </citation>
    <scope>NUCLEOTIDE SEQUENCE [LARGE SCALE GENOMIC DNA]</scope>
    <source>
        <strain evidence="1 2">AM46-16</strain>
    </source>
</reference>
<evidence type="ECO:0000313" key="2">
    <source>
        <dbReference type="Proteomes" id="UP000284962"/>
    </source>
</evidence>
<protein>
    <submittedName>
        <fullName evidence="1">Uncharacterized protein</fullName>
    </submittedName>
</protein>
<evidence type="ECO:0000313" key="1">
    <source>
        <dbReference type="EMBL" id="RGZ98535.1"/>
    </source>
</evidence>
<dbReference type="AlphaFoldDB" id="A0A413QI79"/>
<name>A0A413QI79_9FIRM</name>
<gene>
    <name evidence="1" type="ORF">DW957_12230</name>
</gene>
<accession>A0A413QI79</accession>
<organism evidence="1 2">
    <name type="scientific">Dorea formicigenerans</name>
    <dbReference type="NCBI Taxonomy" id="39486"/>
    <lineage>
        <taxon>Bacteria</taxon>
        <taxon>Bacillati</taxon>
        <taxon>Bacillota</taxon>
        <taxon>Clostridia</taxon>
        <taxon>Lachnospirales</taxon>
        <taxon>Lachnospiraceae</taxon>
        <taxon>Dorea</taxon>
    </lineage>
</organism>
<dbReference type="EMBL" id="QSEW01000016">
    <property type="protein sequence ID" value="RGZ98535.1"/>
    <property type="molecule type" value="Genomic_DNA"/>
</dbReference>
<sequence>MVLYRTKKIKDGYSDLKISYHTRSDNKDHNDWQVHTENLNKNNGKMRICDYYLMVDGKIDVDSLTLEFDAHGDKRDGYDLSSLSMYVFFR</sequence>
<proteinExistence type="predicted"/>